<evidence type="ECO:0000256" key="1">
    <source>
        <dbReference type="SAM" id="MobiDB-lite"/>
    </source>
</evidence>
<organism evidence="3 4">
    <name type="scientific">Dactylonectria estremocensis</name>
    <dbReference type="NCBI Taxonomy" id="1079267"/>
    <lineage>
        <taxon>Eukaryota</taxon>
        <taxon>Fungi</taxon>
        <taxon>Dikarya</taxon>
        <taxon>Ascomycota</taxon>
        <taxon>Pezizomycotina</taxon>
        <taxon>Sordariomycetes</taxon>
        <taxon>Hypocreomycetidae</taxon>
        <taxon>Hypocreales</taxon>
        <taxon>Nectriaceae</taxon>
        <taxon>Dactylonectria</taxon>
    </lineage>
</organism>
<dbReference type="InterPro" id="IPR010730">
    <property type="entry name" value="HET"/>
</dbReference>
<dbReference type="PANTHER" id="PTHR24148:SF73">
    <property type="entry name" value="HET DOMAIN PROTEIN (AFU_ORTHOLOGUE AFUA_8G01020)"/>
    <property type="match status" value="1"/>
</dbReference>
<evidence type="ECO:0000313" key="4">
    <source>
        <dbReference type="Proteomes" id="UP000717696"/>
    </source>
</evidence>
<dbReference type="InterPro" id="IPR052895">
    <property type="entry name" value="HetReg/Transcr_Mod"/>
</dbReference>
<dbReference type="OrthoDB" id="2157530at2759"/>
<dbReference type="EMBL" id="JAGMUU010000031">
    <property type="protein sequence ID" value="KAH7118591.1"/>
    <property type="molecule type" value="Genomic_DNA"/>
</dbReference>
<gene>
    <name evidence="3" type="ORF">B0J13DRAFT_651725</name>
</gene>
<dbReference type="PANTHER" id="PTHR24148">
    <property type="entry name" value="ANKYRIN REPEAT DOMAIN-CONTAINING PROTEIN 39 HOMOLOG-RELATED"/>
    <property type="match status" value="1"/>
</dbReference>
<dbReference type="Proteomes" id="UP000717696">
    <property type="component" value="Unassembled WGS sequence"/>
</dbReference>
<evidence type="ECO:0000259" key="2">
    <source>
        <dbReference type="Pfam" id="PF06985"/>
    </source>
</evidence>
<comment type="caution">
    <text evidence="3">The sequence shown here is derived from an EMBL/GenBank/DDBJ whole genome shotgun (WGS) entry which is preliminary data.</text>
</comment>
<sequence>MELTLSRGCRHTDWVDVPNTRIGSCRSCGFCLVMSKKRLRSFIHDSIQPRAPTDSQFTSPTEFLRLKSFTHPPLDLTNGREIRVLNLKAGVHDDELRCELRKVNLQHGPVFEAMSYTWANSHGDDSICRTIRCGNENEHLGVTKSCEAALRRLRLPDADRILWIDAVCIDQTNVQERNHQVMNMIAIFRCAQRVLVYLGEAFKTLGVLLSTLVTTGAEKYQRLDLVTALKISRDCFCKDPRDKVYALTGLLQNMPIQVDYSPNTTAGLVFLQAAAWHIRTTKSLEIMSYVHGVSHHIMPSWVPDWTTMASTVLPPWLGQPKPSSNPLLIDRETQDRLEPMVPLDYPLNCVLRVLGRKLGTVWVIPDILEPPKPTVDSLPMARSNGPADPLDPDGVKPEFLCMSWKDYKPAGGQLSEFWNRIQRSHDDGNQYRGRARKLLGYLPDIPPAFGGPCSSCFSQATNALAPAKSASGSFGPKISLSMPCNCRVRSISSAHYSFSDFWEFTMALKSHSNGKKIFGTEQSLGFGPMRLQHRDEGNATYTRQSGVISDARSALLTGCENGTRAKMNHWTGRDRRLKIDDRMQRGLNGQLQRFSPFGSVYYHLMLAMPRGGVSVGELQHDGAVLAHIVRKQLREAEHRALKEQQRREEEQRRREPENARVHYNR</sequence>
<feature type="region of interest" description="Disordered" evidence="1">
    <location>
        <begin position="640"/>
        <end position="665"/>
    </location>
</feature>
<dbReference type="Pfam" id="PF06985">
    <property type="entry name" value="HET"/>
    <property type="match status" value="1"/>
</dbReference>
<accession>A0A9P9IFB2</accession>
<evidence type="ECO:0000313" key="3">
    <source>
        <dbReference type="EMBL" id="KAH7118591.1"/>
    </source>
</evidence>
<protein>
    <submittedName>
        <fullName evidence="3">Heterokaryon incompatibility protein-domain-containing protein</fullName>
    </submittedName>
</protein>
<name>A0A9P9IFB2_9HYPO</name>
<keyword evidence="4" id="KW-1185">Reference proteome</keyword>
<dbReference type="AlphaFoldDB" id="A0A9P9IFB2"/>
<proteinExistence type="predicted"/>
<feature type="domain" description="Heterokaryon incompatibility" evidence="2">
    <location>
        <begin position="111"/>
        <end position="205"/>
    </location>
</feature>
<reference evidence="3" key="1">
    <citation type="journal article" date="2021" name="Nat. Commun.">
        <title>Genetic determinants of endophytism in the Arabidopsis root mycobiome.</title>
        <authorList>
            <person name="Mesny F."/>
            <person name="Miyauchi S."/>
            <person name="Thiergart T."/>
            <person name="Pickel B."/>
            <person name="Atanasova L."/>
            <person name="Karlsson M."/>
            <person name="Huettel B."/>
            <person name="Barry K.W."/>
            <person name="Haridas S."/>
            <person name="Chen C."/>
            <person name="Bauer D."/>
            <person name="Andreopoulos W."/>
            <person name="Pangilinan J."/>
            <person name="LaButti K."/>
            <person name="Riley R."/>
            <person name="Lipzen A."/>
            <person name="Clum A."/>
            <person name="Drula E."/>
            <person name="Henrissat B."/>
            <person name="Kohler A."/>
            <person name="Grigoriev I.V."/>
            <person name="Martin F.M."/>
            <person name="Hacquard S."/>
        </authorList>
    </citation>
    <scope>NUCLEOTIDE SEQUENCE</scope>
    <source>
        <strain evidence="3">MPI-CAGE-AT-0021</strain>
    </source>
</reference>